<dbReference type="OrthoDB" id="273556at2759"/>
<dbReference type="SUPFAM" id="SSF57850">
    <property type="entry name" value="RING/U-box"/>
    <property type="match status" value="1"/>
</dbReference>
<feature type="compositionally biased region" description="Gly residues" evidence="2">
    <location>
        <begin position="523"/>
        <end position="548"/>
    </location>
</feature>
<accession>A0A2A9MKP5</accession>
<dbReference type="InterPro" id="IPR013083">
    <property type="entry name" value="Znf_RING/FYVE/PHD"/>
</dbReference>
<dbReference type="RefSeq" id="XP_029222574.1">
    <property type="nucleotide sequence ID" value="XM_029359661.1"/>
</dbReference>
<dbReference type="GO" id="GO:0061630">
    <property type="term" value="F:ubiquitin protein ligase activity"/>
    <property type="evidence" value="ECO:0007669"/>
    <property type="project" value="TreeGrafter"/>
</dbReference>
<dbReference type="VEuPathDB" id="ToxoDB:BESB_009070"/>
<proteinExistence type="predicted"/>
<dbReference type="STRING" id="94643.A0A2A9MKP5"/>
<protein>
    <submittedName>
        <fullName evidence="3">Uncharacterized protein</fullName>
    </submittedName>
</protein>
<dbReference type="Gene3D" id="1.10.287.1490">
    <property type="match status" value="1"/>
</dbReference>
<keyword evidence="1" id="KW-0175">Coiled coil</keyword>
<feature type="region of interest" description="Disordered" evidence="2">
    <location>
        <begin position="232"/>
        <end position="252"/>
    </location>
</feature>
<feature type="compositionally biased region" description="Basic and acidic residues" evidence="2">
    <location>
        <begin position="109"/>
        <end position="122"/>
    </location>
</feature>
<sequence>MVAPSAEEASDALVAGSGAERPASSAEKRPDGEPARHTHEENVGADAGSSTREEGRPQTKGRPVCCVRDDTGAGQQAESTSADDHLTPSDGDSERPSGADAETGTSDPARTEKTDEKVDRATAGEGAGLETGRESGKTKLQTRQQDTGRKPGHSRLHFEETSHTHALELGTDCVWDFVSEGYVHLVLQKRCQEKAARLKKAELEASPEGPEAADGGQESLVCRACQELHSDGVTAGDGAEKPPRLAADAEPEKRTRTCALCGAVVALKENGDAQTAAATENGPHAGEGAGRPGPRDSDMGLPTSPPAETPSPLSPVSCKSGRELGSCSATHDRGIPGASWKKVSGWVLEFNQMLAASLDSQRDYYENRLHRMAQLYAPPLAECRDAVVTAQQTVAELQAQVSREEEALAAIEAEAKALAQEADRLTAQHTTLQKLHAQLEEQASEARQRQDEEKRKVAERIQERLAEIEDLKQQIRDVCFHVQASAQLSAVPDAKDSYMLLGQRASSGSSRGGRAHAQRDAAGPGGSGGGPGGSSGGPGGSGGGPGGGRRGERRRGGGKR</sequence>
<organism evidence="3 4">
    <name type="scientific">Besnoitia besnoiti</name>
    <name type="common">Apicomplexan protozoan</name>
    <dbReference type="NCBI Taxonomy" id="94643"/>
    <lineage>
        <taxon>Eukaryota</taxon>
        <taxon>Sar</taxon>
        <taxon>Alveolata</taxon>
        <taxon>Apicomplexa</taxon>
        <taxon>Conoidasida</taxon>
        <taxon>Coccidia</taxon>
        <taxon>Eucoccidiorida</taxon>
        <taxon>Eimeriorina</taxon>
        <taxon>Sarcocystidae</taxon>
        <taxon>Besnoitia</taxon>
    </lineage>
</organism>
<feature type="compositionally biased region" description="Basic and acidic residues" evidence="2">
    <location>
        <begin position="82"/>
        <end position="97"/>
    </location>
</feature>
<keyword evidence="4" id="KW-1185">Reference proteome</keyword>
<comment type="caution">
    <text evidence="3">The sequence shown here is derived from an EMBL/GenBank/DDBJ whole genome shotgun (WGS) entry which is preliminary data.</text>
</comment>
<dbReference type="GO" id="GO:0016567">
    <property type="term" value="P:protein ubiquitination"/>
    <property type="evidence" value="ECO:0007669"/>
    <property type="project" value="TreeGrafter"/>
</dbReference>
<evidence type="ECO:0000256" key="1">
    <source>
        <dbReference type="SAM" id="Coils"/>
    </source>
</evidence>
<dbReference type="Gene3D" id="3.30.40.10">
    <property type="entry name" value="Zinc/RING finger domain, C3HC4 (zinc finger)"/>
    <property type="match status" value="1"/>
</dbReference>
<feature type="compositionally biased region" description="Basic and acidic residues" evidence="2">
    <location>
        <begin position="26"/>
        <end position="42"/>
    </location>
</feature>
<reference evidence="3 4" key="1">
    <citation type="submission" date="2017-09" db="EMBL/GenBank/DDBJ databases">
        <title>Genome sequencing of Besnoitia besnoiti strain Bb-Ger1.</title>
        <authorList>
            <person name="Schares G."/>
            <person name="Venepally P."/>
            <person name="Lorenzi H.A."/>
        </authorList>
    </citation>
    <scope>NUCLEOTIDE SEQUENCE [LARGE SCALE GENOMIC DNA]</scope>
    <source>
        <strain evidence="3 4">Bb-Ger1</strain>
    </source>
</reference>
<feature type="compositionally biased region" description="Pro residues" evidence="2">
    <location>
        <begin position="303"/>
        <end position="313"/>
    </location>
</feature>
<dbReference type="KEGG" id="bbes:BESB_009070"/>
<dbReference type="GO" id="GO:0005737">
    <property type="term" value="C:cytoplasm"/>
    <property type="evidence" value="ECO:0007669"/>
    <property type="project" value="TreeGrafter"/>
</dbReference>
<dbReference type="PANTHER" id="PTHR24007:SF7">
    <property type="entry name" value="BRCA1-ASSOCIATED PROTEIN"/>
    <property type="match status" value="1"/>
</dbReference>
<feature type="region of interest" description="Disordered" evidence="2">
    <location>
        <begin position="1"/>
        <end position="155"/>
    </location>
</feature>
<dbReference type="Proteomes" id="UP000224006">
    <property type="component" value="Chromosome I"/>
</dbReference>
<evidence type="ECO:0000313" key="4">
    <source>
        <dbReference type="Proteomes" id="UP000224006"/>
    </source>
</evidence>
<dbReference type="GeneID" id="40305969"/>
<feature type="region of interest" description="Disordered" evidence="2">
    <location>
        <begin position="274"/>
        <end position="333"/>
    </location>
</feature>
<feature type="compositionally biased region" description="Basic residues" evidence="2">
    <location>
        <begin position="551"/>
        <end position="560"/>
    </location>
</feature>
<dbReference type="GO" id="GO:0007265">
    <property type="term" value="P:Ras protein signal transduction"/>
    <property type="evidence" value="ECO:0007669"/>
    <property type="project" value="TreeGrafter"/>
</dbReference>
<evidence type="ECO:0000256" key="2">
    <source>
        <dbReference type="SAM" id="MobiDB-lite"/>
    </source>
</evidence>
<dbReference type="PANTHER" id="PTHR24007">
    <property type="entry name" value="BRCA1-ASSOCIATED PROTEIN"/>
    <property type="match status" value="1"/>
</dbReference>
<evidence type="ECO:0000313" key="3">
    <source>
        <dbReference type="EMBL" id="PFH38565.1"/>
    </source>
</evidence>
<gene>
    <name evidence="3" type="ORF">BESB_009070</name>
</gene>
<feature type="coiled-coil region" evidence="1">
    <location>
        <begin position="380"/>
        <end position="478"/>
    </location>
</feature>
<dbReference type="EMBL" id="NWUJ01000001">
    <property type="protein sequence ID" value="PFH38565.1"/>
    <property type="molecule type" value="Genomic_DNA"/>
</dbReference>
<feature type="region of interest" description="Disordered" evidence="2">
    <location>
        <begin position="504"/>
        <end position="560"/>
    </location>
</feature>
<dbReference type="AlphaFoldDB" id="A0A2A9MKP5"/>
<name>A0A2A9MKP5_BESBE</name>